<protein>
    <recommendedName>
        <fullName evidence="5">DUF4412 domain-containing protein</fullName>
    </recommendedName>
</protein>
<dbReference type="AlphaFoldDB" id="A0A2U2BVM0"/>
<evidence type="ECO:0008006" key="5">
    <source>
        <dbReference type="Google" id="ProtNLM"/>
    </source>
</evidence>
<feature type="compositionally biased region" description="Low complexity" evidence="1">
    <location>
        <begin position="125"/>
        <end position="136"/>
    </location>
</feature>
<gene>
    <name evidence="3" type="ORF">DDZ18_00145</name>
</gene>
<organism evidence="3 4">
    <name type="scientific">Marinicauda salina</name>
    <dbReference type="NCBI Taxonomy" id="2135793"/>
    <lineage>
        <taxon>Bacteria</taxon>
        <taxon>Pseudomonadati</taxon>
        <taxon>Pseudomonadota</taxon>
        <taxon>Alphaproteobacteria</taxon>
        <taxon>Maricaulales</taxon>
        <taxon>Maricaulaceae</taxon>
        <taxon>Marinicauda</taxon>
    </lineage>
</organism>
<evidence type="ECO:0000313" key="4">
    <source>
        <dbReference type="Proteomes" id="UP000245168"/>
    </source>
</evidence>
<dbReference type="RefSeq" id="WP_109251337.1">
    <property type="nucleotide sequence ID" value="NZ_QEXV01000001.1"/>
</dbReference>
<evidence type="ECO:0000313" key="3">
    <source>
        <dbReference type="EMBL" id="PWE18063.1"/>
    </source>
</evidence>
<proteinExistence type="predicted"/>
<feature type="region of interest" description="Disordered" evidence="1">
    <location>
        <begin position="125"/>
        <end position="155"/>
    </location>
</feature>
<name>A0A2U2BVM0_9PROT</name>
<keyword evidence="4" id="KW-1185">Reference proteome</keyword>
<feature type="region of interest" description="Disordered" evidence="1">
    <location>
        <begin position="238"/>
        <end position="260"/>
    </location>
</feature>
<sequence>MRNPVIGAAIAAVLTAAPAFAGHIFEVERTSPDGETLTNSMRLEDGKFVMEEPGDPQLGTADSQVIFRNDPARLISVDHGARTYNVMTPEDLEAGMASMRAMMDEALQNAPPEQREAMRQAMGGAMPGAEAPDAPAIEPTGRTRRVSGAQARQYEVRKDGRRSHLVWAVAPGAITGGRELADLYGEMAVFADGMSMMANVGWMYDLEGNFDGRLPLVVEEFGEDGELDATTRITAAGETDIPASAFEPPEDYSEVEAFGP</sequence>
<evidence type="ECO:0000256" key="2">
    <source>
        <dbReference type="SAM" id="SignalP"/>
    </source>
</evidence>
<feature type="chain" id="PRO_5015687318" description="DUF4412 domain-containing protein" evidence="2">
    <location>
        <begin position="22"/>
        <end position="260"/>
    </location>
</feature>
<dbReference type="Proteomes" id="UP000245168">
    <property type="component" value="Unassembled WGS sequence"/>
</dbReference>
<reference evidence="4" key="1">
    <citation type="submission" date="2018-05" db="EMBL/GenBank/DDBJ databases">
        <authorList>
            <person name="Liu B.-T."/>
        </authorList>
    </citation>
    <scope>NUCLEOTIDE SEQUENCE [LARGE SCALE GENOMIC DNA]</scope>
    <source>
        <strain evidence="4">WD6-1</strain>
    </source>
</reference>
<dbReference type="EMBL" id="QEXV01000001">
    <property type="protein sequence ID" value="PWE18063.1"/>
    <property type="molecule type" value="Genomic_DNA"/>
</dbReference>
<keyword evidence="2" id="KW-0732">Signal</keyword>
<comment type="caution">
    <text evidence="3">The sequence shown here is derived from an EMBL/GenBank/DDBJ whole genome shotgun (WGS) entry which is preliminary data.</text>
</comment>
<feature type="signal peptide" evidence="2">
    <location>
        <begin position="1"/>
        <end position="21"/>
    </location>
</feature>
<dbReference type="OrthoDB" id="9838212at2"/>
<evidence type="ECO:0000256" key="1">
    <source>
        <dbReference type="SAM" id="MobiDB-lite"/>
    </source>
</evidence>
<accession>A0A2U2BVM0</accession>